<dbReference type="AlphaFoldDB" id="D9WAY5"/>
<dbReference type="PANTHER" id="PTHR43775:SF51">
    <property type="entry name" value="INACTIVE PHENOLPHTHIOCEROL SYNTHESIS POLYKETIDE SYNTHASE TYPE I PKS1-RELATED"/>
    <property type="match status" value="1"/>
</dbReference>
<sequence length="187" mass="19448">EPIAIVGMGCRFPGGVASPEALWELVASAGDGMSPFPADRGWDLQALGDIAEVGGFVHEAPRFDAELFGISPREALAMDPQQRLLMETSWEALERAGINPLSLRGSRTGVFSGVSGNGYGGQLHQAATETEGYLLTGSIPSVASGRVAYSLGFEGPAVTVDTSCSSALVALHLACPPYGPGNARWRS</sequence>
<dbReference type="Pfam" id="PF00109">
    <property type="entry name" value="ketoacyl-synt"/>
    <property type="match status" value="1"/>
</dbReference>
<dbReference type="GO" id="GO:0006633">
    <property type="term" value="P:fatty acid biosynthetic process"/>
    <property type="evidence" value="ECO:0007669"/>
    <property type="project" value="TreeGrafter"/>
</dbReference>
<keyword evidence="2" id="KW-0511">Multifunctional enzyme</keyword>
<evidence type="ECO:0000256" key="1">
    <source>
        <dbReference type="ARBA" id="ARBA00022679"/>
    </source>
</evidence>
<dbReference type="PANTHER" id="PTHR43775">
    <property type="entry name" value="FATTY ACID SYNTHASE"/>
    <property type="match status" value="1"/>
</dbReference>
<dbReference type="HOGENOM" id="CLU_000022_16_2_11"/>
<name>D9WAY5_9ACTN</name>
<keyword evidence="5" id="KW-1185">Reference proteome</keyword>
<feature type="domain" description="Ketosynthase family 3 (KS3)" evidence="3">
    <location>
        <begin position="1"/>
        <end position="187"/>
    </location>
</feature>
<dbReference type="PROSITE" id="PS52004">
    <property type="entry name" value="KS3_2"/>
    <property type="match status" value="1"/>
</dbReference>
<gene>
    <name evidence="4" type="ORF">SSOG_00491</name>
</gene>
<feature type="non-terminal residue" evidence="4">
    <location>
        <position position="187"/>
    </location>
</feature>
<feature type="non-terminal residue" evidence="4">
    <location>
        <position position="1"/>
    </location>
</feature>
<dbReference type="InterPro" id="IPR020841">
    <property type="entry name" value="PKS_Beta-ketoAc_synthase_dom"/>
</dbReference>
<dbReference type="CDD" id="cd00833">
    <property type="entry name" value="PKS"/>
    <property type="match status" value="1"/>
</dbReference>
<dbReference type="InterPro" id="IPR016039">
    <property type="entry name" value="Thiolase-like"/>
</dbReference>
<dbReference type="STRING" id="457427.SSOG_00491"/>
<dbReference type="EMBL" id="GG657754">
    <property type="protein sequence ID" value="EFL20779.1"/>
    <property type="molecule type" value="Genomic_DNA"/>
</dbReference>
<dbReference type="SUPFAM" id="SSF53901">
    <property type="entry name" value="Thiolase-like"/>
    <property type="match status" value="1"/>
</dbReference>
<proteinExistence type="predicted"/>
<organism evidence="4 5">
    <name type="scientific">Streptomyces himastatinicus ATCC 53653</name>
    <dbReference type="NCBI Taxonomy" id="457427"/>
    <lineage>
        <taxon>Bacteria</taxon>
        <taxon>Bacillati</taxon>
        <taxon>Actinomycetota</taxon>
        <taxon>Actinomycetes</taxon>
        <taxon>Kitasatosporales</taxon>
        <taxon>Streptomycetaceae</taxon>
        <taxon>Streptomyces</taxon>
        <taxon>Streptomyces violaceusniger group</taxon>
    </lineage>
</organism>
<evidence type="ECO:0000313" key="4">
    <source>
        <dbReference type="EMBL" id="EFL20779.1"/>
    </source>
</evidence>
<dbReference type="SMART" id="SM00825">
    <property type="entry name" value="PKS_KS"/>
    <property type="match status" value="1"/>
</dbReference>
<evidence type="ECO:0000313" key="5">
    <source>
        <dbReference type="Proteomes" id="UP000003963"/>
    </source>
</evidence>
<dbReference type="Gene3D" id="3.40.47.10">
    <property type="match status" value="1"/>
</dbReference>
<reference evidence="4 5" key="1">
    <citation type="submission" date="2009-02" db="EMBL/GenBank/DDBJ databases">
        <title>Annotation of Streptomyces hygroscopicus strain ATCC 53653.</title>
        <authorList>
            <consortium name="The Broad Institute Genome Sequencing Platform"/>
            <consortium name="Broad Institute Microbial Sequencing Center"/>
            <person name="Fischbach M."/>
            <person name="Godfrey P."/>
            <person name="Ward D."/>
            <person name="Young S."/>
            <person name="Zeng Q."/>
            <person name="Koehrsen M."/>
            <person name="Alvarado L."/>
            <person name="Berlin A.M."/>
            <person name="Bochicchio J."/>
            <person name="Borenstein D."/>
            <person name="Chapman S.B."/>
            <person name="Chen Z."/>
            <person name="Engels R."/>
            <person name="Freedman E."/>
            <person name="Gellesch M."/>
            <person name="Goldberg J."/>
            <person name="Griggs A."/>
            <person name="Gujja S."/>
            <person name="Heilman E.R."/>
            <person name="Heiman D.I."/>
            <person name="Hepburn T.A."/>
            <person name="Howarth C."/>
            <person name="Jen D."/>
            <person name="Larson L."/>
            <person name="Lewis B."/>
            <person name="Mehta T."/>
            <person name="Park D."/>
            <person name="Pearson M."/>
            <person name="Richards J."/>
            <person name="Roberts A."/>
            <person name="Saif S."/>
            <person name="Shea T.D."/>
            <person name="Shenoy N."/>
            <person name="Sisk P."/>
            <person name="Stolte C."/>
            <person name="Sykes S.N."/>
            <person name="Thomson T."/>
            <person name="Walk T."/>
            <person name="White J."/>
            <person name="Yandava C."/>
            <person name="Straight P."/>
            <person name="Clardy J."/>
            <person name="Hung D."/>
            <person name="Kolter R."/>
            <person name="Mekalanos J."/>
            <person name="Walker S."/>
            <person name="Walsh C.T."/>
            <person name="Wieland-Brown L.C."/>
            <person name="Haas B."/>
            <person name="Nusbaum C."/>
            <person name="Birren B."/>
        </authorList>
    </citation>
    <scope>NUCLEOTIDE SEQUENCE [LARGE SCALE GENOMIC DNA]</scope>
    <source>
        <strain evidence="4 5">ATCC 53653</strain>
    </source>
</reference>
<protein>
    <submittedName>
        <fullName evidence="4">Type I polyketide synthase AVES 3</fullName>
    </submittedName>
</protein>
<evidence type="ECO:0000259" key="3">
    <source>
        <dbReference type="PROSITE" id="PS52004"/>
    </source>
</evidence>
<keyword evidence="1" id="KW-0808">Transferase</keyword>
<dbReference type="GO" id="GO:0004312">
    <property type="term" value="F:fatty acid synthase activity"/>
    <property type="evidence" value="ECO:0007669"/>
    <property type="project" value="TreeGrafter"/>
</dbReference>
<accession>D9WAY5</accession>
<dbReference type="InterPro" id="IPR014030">
    <property type="entry name" value="Ketoacyl_synth_N"/>
</dbReference>
<evidence type="ECO:0000256" key="2">
    <source>
        <dbReference type="ARBA" id="ARBA00023268"/>
    </source>
</evidence>
<dbReference type="InterPro" id="IPR050091">
    <property type="entry name" value="PKS_NRPS_Biosynth_Enz"/>
</dbReference>
<dbReference type="Proteomes" id="UP000003963">
    <property type="component" value="Unassembled WGS sequence"/>
</dbReference>